<dbReference type="SUPFAM" id="SSF103473">
    <property type="entry name" value="MFS general substrate transporter"/>
    <property type="match status" value="1"/>
</dbReference>
<dbReference type="InterPro" id="IPR036259">
    <property type="entry name" value="MFS_trans_sf"/>
</dbReference>
<dbReference type="STRING" id="1081103.A0A0B2X3A4"/>
<dbReference type="RefSeq" id="XP_040681874.1">
    <property type="nucleotide sequence ID" value="XM_040820386.1"/>
</dbReference>
<dbReference type="Proteomes" id="UP000030816">
    <property type="component" value="Unassembled WGS sequence"/>
</dbReference>
<keyword evidence="1" id="KW-0812">Transmembrane</keyword>
<accession>A0A0B2X3A4</accession>
<reference evidence="2 3" key="1">
    <citation type="journal article" date="2014" name="Proc. Natl. Acad. Sci. U.S.A.">
        <title>Trajectory and genomic determinants of fungal-pathogen speciation and host adaptation.</title>
        <authorList>
            <person name="Hu X."/>
            <person name="Xiao G."/>
            <person name="Zheng P."/>
            <person name="Shang Y."/>
            <person name="Su Y."/>
            <person name="Zhang X."/>
            <person name="Liu X."/>
            <person name="Zhan S."/>
            <person name="St Leger R.J."/>
            <person name="Wang C."/>
        </authorList>
    </citation>
    <scope>NUCLEOTIDE SEQUENCE [LARGE SCALE GENOMIC DNA]</scope>
    <source>
        <strain evidence="2 3">ARSEF 1941</strain>
    </source>
</reference>
<dbReference type="EMBL" id="AZHE01000002">
    <property type="protein sequence ID" value="KHO00809.1"/>
    <property type="molecule type" value="Genomic_DNA"/>
</dbReference>
<dbReference type="HOGENOM" id="CLU_2097392_0_0_1"/>
<sequence length="116" mass="12229">MLCGLLAGGIGFAFTFGPVTAEITFATEERYADRGAKPIALDHVLYNIAYAAEVMTGPLLGGFVSQSAGFATMGWSLAIISAVTSVLCATLIGGPPLWKKRRRRAAHQVTLAIMGR</sequence>
<dbReference type="AlphaFoldDB" id="A0A0B2X3A4"/>
<keyword evidence="3" id="KW-1185">Reference proteome</keyword>
<feature type="transmembrane region" description="Helical" evidence="1">
    <location>
        <begin position="73"/>
        <end position="94"/>
    </location>
</feature>
<evidence type="ECO:0000313" key="3">
    <source>
        <dbReference type="Proteomes" id="UP000030816"/>
    </source>
</evidence>
<evidence type="ECO:0008006" key="4">
    <source>
        <dbReference type="Google" id="ProtNLM"/>
    </source>
</evidence>
<evidence type="ECO:0000313" key="2">
    <source>
        <dbReference type="EMBL" id="KHO00809.1"/>
    </source>
</evidence>
<dbReference type="OrthoDB" id="5086884at2759"/>
<name>A0A0B2X3A4_METAS</name>
<keyword evidence="1" id="KW-1133">Transmembrane helix</keyword>
<organism evidence="2 3">
    <name type="scientific">Metarhizium album (strain ARSEF 1941)</name>
    <dbReference type="NCBI Taxonomy" id="1081103"/>
    <lineage>
        <taxon>Eukaryota</taxon>
        <taxon>Fungi</taxon>
        <taxon>Dikarya</taxon>
        <taxon>Ascomycota</taxon>
        <taxon>Pezizomycotina</taxon>
        <taxon>Sordariomycetes</taxon>
        <taxon>Hypocreomycetidae</taxon>
        <taxon>Hypocreales</taxon>
        <taxon>Clavicipitaceae</taxon>
        <taxon>Metarhizium</taxon>
    </lineage>
</organism>
<proteinExistence type="predicted"/>
<keyword evidence="1" id="KW-0472">Membrane</keyword>
<protein>
    <recommendedName>
        <fullName evidence="4">Major facilitator superfamily domain, general substrate transporter</fullName>
    </recommendedName>
</protein>
<gene>
    <name evidence="2" type="ORF">MAM_01587</name>
</gene>
<dbReference type="GeneID" id="63736042"/>
<evidence type="ECO:0000256" key="1">
    <source>
        <dbReference type="SAM" id="Phobius"/>
    </source>
</evidence>
<comment type="caution">
    <text evidence="2">The sequence shown here is derived from an EMBL/GenBank/DDBJ whole genome shotgun (WGS) entry which is preliminary data.</text>
</comment>